<dbReference type="AlphaFoldDB" id="A0AB34IS63"/>
<feature type="region of interest" description="Disordered" evidence="1">
    <location>
        <begin position="59"/>
        <end position="91"/>
    </location>
</feature>
<evidence type="ECO:0000313" key="4">
    <source>
        <dbReference type="EMBL" id="KAL1504892.1"/>
    </source>
</evidence>
<dbReference type="Gene3D" id="1.25.10.10">
    <property type="entry name" value="Leucine-rich Repeat Variant"/>
    <property type="match status" value="2"/>
</dbReference>
<feature type="compositionally biased region" description="Acidic residues" evidence="1">
    <location>
        <begin position="803"/>
        <end position="812"/>
    </location>
</feature>
<feature type="domain" description="Dynein axonemal assembly factor 5 TPR repeats" evidence="3">
    <location>
        <begin position="208"/>
        <end position="391"/>
    </location>
</feature>
<evidence type="ECO:0000313" key="5">
    <source>
        <dbReference type="Proteomes" id="UP001515480"/>
    </source>
</evidence>
<gene>
    <name evidence="4" type="ORF">AB1Y20_008662</name>
</gene>
<organism evidence="4 5">
    <name type="scientific">Prymnesium parvum</name>
    <name type="common">Toxic golden alga</name>
    <dbReference type="NCBI Taxonomy" id="97485"/>
    <lineage>
        <taxon>Eukaryota</taxon>
        <taxon>Haptista</taxon>
        <taxon>Haptophyta</taxon>
        <taxon>Prymnesiophyceae</taxon>
        <taxon>Prymnesiales</taxon>
        <taxon>Prymnesiaceae</taxon>
        <taxon>Prymnesium</taxon>
    </lineage>
</organism>
<evidence type="ECO:0000259" key="3">
    <source>
        <dbReference type="Pfam" id="PF25757"/>
    </source>
</evidence>
<dbReference type="InterPro" id="IPR052623">
    <property type="entry name" value="DAAF5"/>
</dbReference>
<feature type="region of interest" description="Disordered" evidence="1">
    <location>
        <begin position="134"/>
        <end position="177"/>
    </location>
</feature>
<dbReference type="InterPro" id="IPR057978">
    <property type="entry name" value="TPR_DAAF5"/>
</dbReference>
<feature type="compositionally biased region" description="Polar residues" evidence="1">
    <location>
        <begin position="714"/>
        <end position="727"/>
    </location>
</feature>
<comment type="caution">
    <text evidence="4">The sequence shown here is derived from an EMBL/GenBank/DDBJ whole genome shotgun (WGS) entry which is preliminary data.</text>
</comment>
<dbReference type="Pfam" id="PF25757">
    <property type="entry name" value="TPR_DNAAF5"/>
    <property type="match status" value="2"/>
</dbReference>
<feature type="domain" description="Dynein axonemal assembly factor 5 TPR repeats" evidence="3">
    <location>
        <begin position="414"/>
        <end position="494"/>
    </location>
</feature>
<sequence length="812" mass="89176">MEAFAQLQAAEDAVRREMRERVRAVRPTTDPPLHQVCASAPAALPTRAQSAEEQLRAFGLGGHSCPPHAEAPPPRTRTATAAAPGDGRAPVLQEPKLSEHAEARRGGAAATGGGAADQLSAVLSARKEQLKKARGSALIGLRAPGDERDSDDDDDDEEEEEEGRGAEAKAARGPSATFARELNRLGDASAKVRQAALVGLGAASLSAEEWKELVRPLLLRFADPTERCRELAIQLLAKWAGSAEPSELAGVLPFLMPVMVERMGCDTMVEPSEEVRALLATLMKDILVRCRKLLQPYLAEFGAVALGCCRDSNPTVLKATSELLHLAAVQVLQPVCKQPDGGRRIKPFSTKLLEALLPHIRHRHSSVRLEVLKALQELLLCGAGQSVETLVGWRLKNNVPIAEFYGKGTPRINYLADLSRDRSVAVRRQLVVTAGQWCRRMAGEDLYEQEVRILPYLLSGLFDVDDDIRRFAHDEMEELGKLHAEMNEKDYKEKIEYSTAHEAAADAAYTIPLPAPFTRRPSIGARGRVRDHFRAHIYPIMAELEQWTAPERLQSAKLLEVLLVYEEQYVTEFAHQLLPALAKAADSTEPKGLAEKVGDCAALFAQHAVAGSYLPLLHSKVTHDPLNTLTQRHQYVLLLPSLLRGMRLPALVEALPVVFSLLEEEELIASQHFALRRSVNALLQTLPSALARDEALHAQYDAALQLAVQRFSESDPSQQPAARSFLSSDPDGMKRSEQETPTEQSGEPTEQSGDPPLEPDDYDFSPPQHGGRTIEIEEEDESSDEEGVVVVVSPKKQPPCKDELDDFEDEMD</sequence>
<name>A0AB34IS63_PRYPA</name>
<evidence type="ECO:0000259" key="2">
    <source>
        <dbReference type="Pfam" id="PF24573"/>
    </source>
</evidence>
<proteinExistence type="predicted"/>
<feature type="compositionally biased region" description="Acidic residues" evidence="1">
    <location>
        <begin position="776"/>
        <end position="787"/>
    </location>
</feature>
<feature type="compositionally biased region" description="Polar residues" evidence="1">
    <location>
        <begin position="739"/>
        <end position="752"/>
    </location>
</feature>
<dbReference type="Pfam" id="PF24573">
    <property type="entry name" value="HEAT_DAAF5"/>
    <property type="match status" value="1"/>
</dbReference>
<dbReference type="EMBL" id="JBGBPQ010000019">
    <property type="protein sequence ID" value="KAL1504892.1"/>
    <property type="molecule type" value="Genomic_DNA"/>
</dbReference>
<dbReference type="PANTHER" id="PTHR16216:SF2">
    <property type="entry name" value="DYNEIN AXONEMAL ASSEMBLY FACTOR 5"/>
    <property type="match status" value="1"/>
</dbReference>
<dbReference type="SUPFAM" id="SSF48371">
    <property type="entry name" value="ARM repeat"/>
    <property type="match status" value="1"/>
</dbReference>
<dbReference type="InterPro" id="IPR056497">
    <property type="entry name" value="HEAT_DAAF5"/>
</dbReference>
<dbReference type="PANTHER" id="PTHR16216">
    <property type="entry name" value="DYNEIN ASSEMBLY FACTOR 5, AXONEMAL"/>
    <property type="match status" value="1"/>
</dbReference>
<feature type="compositionally biased region" description="Low complexity" evidence="1">
    <location>
        <begin position="76"/>
        <end position="90"/>
    </location>
</feature>
<evidence type="ECO:0008006" key="6">
    <source>
        <dbReference type="Google" id="ProtNLM"/>
    </source>
</evidence>
<feature type="region of interest" description="Disordered" evidence="1">
    <location>
        <begin position="711"/>
        <end position="812"/>
    </location>
</feature>
<accession>A0AB34IS63</accession>
<dbReference type="InterPro" id="IPR016024">
    <property type="entry name" value="ARM-type_fold"/>
</dbReference>
<keyword evidence="5" id="KW-1185">Reference proteome</keyword>
<evidence type="ECO:0000256" key="1">
    <source>
        <dbReference type="SAM" id="MobiDB-lite"/>
    </source>
</evidence>
<dbReference type="Proteomes" id="UP001515480">
    <property type="component" value="Unassembled WGS sequence"/>
</dbReference>
<protein>
    <recommendedName>
        <fullName evidence="6">HEAT repeat-containing protein 1</fullName>
    </recommendedName>
</protein>
<reference evidence="4 5" key="1">
    <citation type="journal article" date="2024" name="Science">
        <title>Giant polyketide synthase enzymes in the biosynthesis of giant marine polyether toxins.</title>
        <authorList>
            <person name="Fallon T.R."/>
            <person name="Shende V.V."/>
            <person name="Wierzbicki I.H."/>
            <person name="Pendleton A.L."/>
            <person name="Watervoot N.F."/>
            <person name="Auber R.P."/>
            <person name="Gonzalez D.J."/>
            <person name="Wisecaver J.H."/>
            <person name="Moore B.S."/>
        </authorList>
    </citation>
    <scope>NUCLEOTIDE SEQUENCE [LARGE SCALE GENOMIC DNA]</scope>
    <source>
        <strain evidence="4 5">12B1</strain>
    </source>
</reference>
<dbReference type="InterPro" id="IPR011989">
    <property type="entry name" value="ARM-like"/>
</dbReference>
<feature type="compositionally biased region" description="Acidic residues" evidence="1">
    <location>
        <begin position="148"/>
        <end position="162"/>
    </location>
</feature>
<feature type="domain" description="Dynein axonemal assembly factor 5 HEAT-repeat" evidence="2">
    <location>
        <begin position="517"/>
        <end position="686"/>
    </location>
</feature>